<dbReference type="AlphaFoldDB" id="A0A396GQ96"/>
<dbReference type="InterPro" id="IPR002207">
    <property type="entry name" value="Peroxidase_I"/>
</dbReference>
<dbReference type="InterPro" id="IPR010255">
    <property type="entry name" value="Haem_peroxidase_sf"/>
</dbReference>
<name>A0A396GQ96_MEDTR</name>
<gene>
    <name evidence="1" type="ORF">MtrunA17_Chr8g0379871</name>
</gene>
<sequence length="41" mass="4625">MVLVLGANNGLDIVVRLVELLKEQFPIISYSDFYQLEASQV</sequence>
<dbReference type="Proteomes" id="UP000265566">
    <property type="component" value="Chromosome 8"/>
</dbReference>
<protein>
    <submittedName>
        <fullName evidence="1">Putative L-ascorbate peroxidase</fullName>
        <ecNumber evidence="1">1.11.1.11</ecNumber>
    </submittedName>
</protein>
<accession>A0A396GQ96</accession>
<keyword evidence="1" id="KW-0560">Oxidoreductase</keyword>
<reference evidence="2" key="1">
    <citation type="journal article" date="2018" name="Nat. Plants">
        <title>Whole-genome landscape of Medicago truncatula symbiotic genes.</title>
        <authorList>
            <person name="Pecrix Y."/>
            <person name="Staton S.E."/>
            <person name="Sallet E."/>
            <person name="Lelandais-Briere C."/>
            <person name="Moreau S."/>
            <person name="Carrere S."/>
            <person name="Blein T."/>
            <person name="Jardinaud M.F."/>
            <person name="Latrasse D."/>
            <person name="Zouine M."/>
            <person name="Zahm M."/>
            <person name="Kreplak J."/>
            <person name="Mayjonade B."/>
            <person name="Satge C."/>
            <person name="Perez M."/>
            <person name="Cauet S."/>
            <person name="Marande W."/>
            <person name="Chantry-Darmon C."/>
            <person name="Lopez-Roques C."/>
            <person name="Bouchez O."/>
            <person name="Berard A."/>
            <person name="Debelle F."/>
            <person name="Munos S."/>
            <person name="Bendahmane A."/>
            <person name="Berges H."/>
            <person name="Niebel A."/>
            <person name="Buitink J."/>
            <person name="Frugier F."/>
            <person name="Benhamed M."/>
            <person name="Crespi M."/>
            <person name="Gouzy J."/>
            <person name="Gamas P."/>
        </authorList>
    </citation>
    <scope>NUCLEOTIDE SEQUENCE [LARGE SCALE GENOMIC DNA]</scope>
    <source>
        <strain evidence="2">cv. Jemalong A17</strain>
    </source>
</reference>
<evidence type="ECO:0000313" key="2">
    <source>
        <dbReference type="Proteomes" id="UP000265566"/>
    </source>
</evidence>
<dbReference type="Gene3D" id="1.10.520.10">
    <property type="match status" value="1"/>
</dbReference>
<dbReference type="SUPFAM" id="SSF48113">
    <property type="entry name" value="Heme-dependent peroxidases"/>
    <property type="match status" value="1"/>
</dbReference>
<dbReference type="PRINTS" id="PR00459">
    <property type="entry name" value="ASPEROXIDASE"/>
</dbReference>
<dbReference type="Gramene" id="rna49183">
    <property type="protein sequence ID" value="RHN42703.1"/>
    <property type="gene ID" value="gene49183"/>
</dbReference>
<dbReference type="EC" id="1.11.1.11" evidence="1"/>
<dbReference type="EMBL" id="PSQE01000008">
    <property type="protein sequence ID" value="RHN42703.1"/>
    <property type="molecule type" value="Genomic_DNA"/>
</dbReference>
<keyword evidence="1" id="KW-0575">Peroxidase</keyword>
<dbReference type="GO" id="GO:0006979">
    <property type="term" value="P:response to oxidative stress"/>
    <property type="evidence" value="ECO:0007669"/>
    <property type="project" value="InterPro"/>
</dbReference>
<organism evidence="1 2">
    <name type="scientific">Medicago truncatula</name>
    <name type="common">Barrel medic</name>
    <name type="synonym">Medicago tribuloides</name>
    <dbReference type="NCBI Taxonomy" id="3880"/>
    <lineage>
        <taxon>Eukaryota</taxon>
        <taxon>Viridiplantae</taxon>
        <taxon>Streptophyta</taxon>
        <taxon>Embryophyta</taxon>
        <taxon>Tracheophyta</taxon>
        <taxon>Spermatophyta</taxon>
        <taxon>Magnoliopsida</taxon>
        <taxon>eudicotyledons</taxon>
        <taxon>Gunneridae</taxon>
        <taxon>Pentapetalae</taxon>
        <taxon>rosids</taxon>
        <taxon>fabids</taxon>
        <taxon>Fabales</taxon>
        <taxon>Fabaceae</taxon>
        <taxon>Papilionoideae</taxon>
        <taxon>50 kb inversion clade</taxon>
        <taxon>NPAAA clade</taxon>
        <taxon>Hologalegina</taxon>
        <taxon>IRL clade</taxon>
        <taxon>Trifolieae</taxon>
        <taxon>Medicago</taxon>
    </lineage>
</organism>
<evidence type="ECO:0000313" key="1">
    <source>
        <dbReference type="EMBL" id="RHN42703.1"/>
    </source>
</evidence>
<dbReference type="GO" id="GO:0016688">
    <property type="term" value="F:L-ascorbate peroxidase activity"/>
    <property type="evidence" value="ECO:0007669"/>
    <property type="project" value="UniProtKB-EC"/>
</dbReference>
<proteinExistence type="predicted"/>
<dbReference type="GO" id="GO:0020037">
    <property type="term" value="F:heme binding"/>
    <property type="evidence" value="ECO:0007669"/>
    <property type="project" value="InterPro"/>
</dbReference>
<comment type="caution">
    <text evidence="1">The sequence shown here is derived from an EMBL/GenBank/DDBJ whole genome shotgun (WGS) entry which is preliminary data.</text>
</comment>